<reference evidence="6 7" key="1">
    <citation type="journal article" date="2020" name="Nat. Food">
        <title>A phased Vanilla planifolia genome enables genetic improvement of flavour and production.</title>
        <authorList>
            <person name="Hasing T."/>
            <person name="Tang H."/>
            <person name="Brym M."/>
            <person name="Khazi F."/>
            <person name="Huang T."/>
            <person name="Chambers A.H."/>
        </authorList>
    </citation>
    <scope>NUCLEOTIDE SEQUENCE [LARGE SCALE GENOMIC DNA]</scope>
    <source>
        <tissue evidence="6">Leaf</tissue>
    </source>
</reference>
<dbReference type="SUPFAM" id="SSF101941">
    <property type="entry name" value="NAC domain"/>
    <property type="match status" value="1"/>
</dbReference>
<keyword evidence="4" id="KW-0539">Nucleus</keyword>
<evidence type="ECO:0000313" key="7">
    <source>
        <dbReference type="Proteomes" id="UP000636800"/>
    </source>
</evidence>
<keyword evidence="3" id="KW-0804">Transcription</keyword>
<dbReference type="EMBL" id="JADCNL010000005">
    <property type="protein sequence ID" value="KAG0480254.1"/>
    <property type="molecule type" value="Genomic_DNA"/>
</dbReference>
<accession>A0A835R193</accession>
<keyword evidence="2" id="KW-0238">DNA-binding</keyword>
<dbReference type="PROSITE" id="PS51005">
    <property type="entry name" value="NAC"/>
    <property type="match status" value="1"/>
</dbReference>
<dbReference type="OrthoDB" id="1099063at2759"/>
<dbReference type="Pfam" id="PF02365">
    <property type="entry name" value="NAM"/>
    <property type="match status" value="1"/>
</dbReference>
<dbReference type="PANTHER" id="PTHR47871:SF2">
    <property type="entry name" value="OS03G0221300 PROTEIN"/>
    <property type="match status" value="1"/>
</dbReference>
<evidence type="ECO:0000256" key="4">
    <source>
        <dbReference type="ARBA" id="ARBA00023242"/>
    </source>
</evidence>
<dbReference type="GO" id="GO:0003677">
    <property type="term" value="F:DNA binding"/>
    <property type="evidence" value="ECO:0007669"/>
    <property type="project" value="UniProtKB-KW"/>
</dbReference>
<evidence type="ECO:0000256" key="2">
    <source>
        <dbReference type="ARBA" id="ARBA00023125"/>
    </source>
</evidence>
<evidence type="ECO:0000313" key="6">
    <source>
        <dbReference type="EMBL" id="KAG0480254.1"/>
    </source>
</evidence>
<evidence type="ECO:0000256" key="1">
    <source>
        <dbReference type="ARBA" id="ARBA00023015"/>
    </source>
</evidence>
<name>A0A835R193_VANPL</name>
<evidence type="ECO:0000256" key="3">
    <source>
        <dbReference type="ARBA" id="ARBA00023163"/>
    </source>
</evidence>
<dbReference type="InterPro" id="IPR003441">
    <property type="entry name" value="NAC-dom"/>
</dbReference>
<dbReference type="InterPro" id="IPR036093">
    <property type="entry name" value="NAC_dom_sf"/>
</dbReference>
<comment type="caution">
    <text evidence="6">The sequence shown here is derived from an EMBL/GenBank/DDBJ whole genome shotgun (WGS) entry which is preliminary data.</text>
</comment>
<protein>
    <recommendedName>
        <fullName evidence="5">NAC domain-containing protein</fullName>
    </recommendedName>
</protein>
<dbReference type="AlphaFoldDB" id="A0A835R193"/>
<sequence>MDDLDLLLLSERKRMLILPNVSSSTSAASSKGSRLTQIMPDILKEWPGLPRGVKFDPSDEDLLGHLLAEVGKGLVKRHPFISEFIISLDEDHGVSNLHPLFLPGVKQDGSMSYFFHRTIENHICRHKRQKKSKRSIEFVWHKIGKTRPVFLDGIHHGSKETMALYVIPASGGKPEKTPWLMHQYHVGTNEDEEDLFVSKIFYQMNYNQCVQDFLINSGDGFDIEVVGVPASQLVVAELHKGQLHVECTSAEASTQDVFLSSLGGCGKLVSKFINGGERNDEMYKAYDTLPLGESTVERASELKFQNSKVDSICKSQEKLKTTSFCDTKTAVVNSSASDISREDQETDLKSSDEADILLDRTLCMENTLENAIDDVNVVGLPANLMKDKSFEEAKPKIVSVQTAVVKTKSNSSEDTKSDIPSEKKSCLNSLAVSSMPIKVKVEPSVEVKNIALQIKSDQFPTLSKLECSAKSSWPVTLCLSKANIQGNIVSLLYIPTEGVPCSGLSSLRPIPDGSHLSTAEILNTMISGLDKFLSGTVTLVNPYPSKDISCSDGLLSNENQVQGECLDKSSFSEVNFYLGESQLHLVSPSCTINVKPEPMNDSLLTCYHTSCNIEGLTTDNNTERDFLQDAIDHIPLQNRFQMSVSHDNVKIDETASEEVASPGSDFIGSPTAKASQFSLRRRMKKSSMILVQEALEEDAPGLLQVLLDRGIPIEEIKLYGGTEDIERLELSSSEDIFEELETVMSKLFSKRSSLLRLTSGRSKKASRAVYCLSCLISLIEQARYLQFRQSPVEWGWCRDLQSFIFVFQAHNRIVLERPEYGYATYFYELVASLPISWQIKRLVTAMKLNNCSRTFLLENKPLLVGEDLTEGDACILESYGWTRNMGLGTMLNYCDRVVHDRRNMMYSSEWRAKIGKLLMSGYDGGRMVLNNIPKKVVEYLGRISSGVKQEHITHVLM</sequence>
<evidence type="ECO:0000259" key="5">
    <source>
        <dbReference type="PROSITE" id="PS51005"/>
    </source>
</evidence>
<feature type="domain" description="NAC" evidence="5">
    <location>
        <begin position="49"/>
        <end position="203"/>
    </location>
</feature>
<proteinExistence type="predicted"/>
<dbReference type="GO" id="GO:0006355">
    <property type="term" value="P:regulation of DNA-templated transcription"/>
    <property type="evidence" value="ECO:0007669"/>
    <property type="project" value="InterPro"/>
</dbReference>
<organism evidence="6 7">
    <name type="scientific">Vanilla planifolia</name>
    <name type="common">Vanilla</name>
    <dbReference type="NCBI Taxonomy" id="51239"/>
    <lineage>
        <taxon>Eukaryota</taxon>
        <taxon>Viridiplantae</taxon>
        <taxon>Streptophyta</taxon>
        <taxon>Embryophyta</taxon>
        <taxon>Tracheophyta</taxon>
        <taxon>Spermatophyta</taxon>
        <taxon>Magnoliopsida</taxon>
        <taxon>Liliopsida</taxon>
        <taxon>Asparagales</taxon>
        <taxon>Orchidaceae</taxon>
        <taxon>Vanilloideae</taxon>
        <taxon>Vanilleae</taxon>
        <taxon>Vanilla</taxon>
    </lineage>
</organism>
<gene>
    <name evidence="6" type="ORF">HPP92_011112</name>
</gene>
<dbReference type="PANTHER" id="PTHR47871">
    <property type="entry name" value="NAC DOMAIN-CONTAINING PROTEIN 8"/>
    <property type="match status" value="1"/>
</dbReference>
<keyword evidence="7" id="KW-1185">Reference proteome</keyword>
<dbReference type="Gene3D" id="2.170.150.80">
    <property type="entry name" value="NAC domain"/>
    <property type="match status" value="1"/>
</dbReference>
<keyword evidence="1" id="KW-0805">Transcription regulation</keyword>
<dbReference type="Proteomes" id="UP000636800">
    <property type="component" value="Chromosome 5"/>
</dbReference>